<keyword evidence="1" id="KW-0472">Membrane</keyword>
<dbReference type="Proteomes" id="UP000280197">
    <property type="component" value="Chromosome"/>
</dbReference>
<keyword evidence="3" id="KW-1185">Reference proteome</keyword>
<organism evidence="2 3">
    <name type="scientific">Streptomyces aquilus</name>
    <dbReference type="NCBI Taxonomy" id="2548456"/>
    <lineage>
        <taxon>Bacteria</taxon>
        <taxon>Bacillati</taxon>
        <taxon>Actinomycetota</taxon>
        <taxon>Actinomycetes</taxon>
        <taxon>Kitasatosporales</taxon>
        <taxon>Streptomycetaceae</taxon>
        <taxon>Streptomyces</taxon>
    </lineage>
</organism>
<dbReference type="EMBL" id="CP034463">
    <property type="protein sequence ID" value="AZP22706.1"/>
    <property type="molecule type" value="Genomic_DNA"/>
</dbReference>
<reference evidence="2 3" key="1">
    <citation type="submission" date="2018-12" db="EMBL/GenBank/DDBJ databases">
        <authorList>
            <person name="Li K."/>
        </authorList>
    </citation>
    <scope>NUCLEOTIDE SEQUENCE [LARGE SCALE GENOMIC DNA]</scope>
    <source>
        <strain evidence="3">CR22</strain>
    </source>
</reference>
<evidence type="ECO:0000313" key="3">
    <source>
        <dbReference type="Proteomes" id="UP000280197"/>
    </source>
</evidence>
<keyword evidence="1" id="KW-1133">Transmembrane helix</keyword>
<proteinExistence type="predicted"/>
<accession>A0A3Q9C948</accession>
<feature type="transmembrane region" description="Helical" evidence="1">
    <location>
        <begin position="27"/>
        <end position="48"/>
    </location>
</feature>
<evidence type="ECO:0000313" key="2">
    <source>
        <dbReference type="EMBL" id="AZP22706.1"/>
    </source>
</evidence>
<dbReference type="AlphaFoldDB" id="A0A3Q9C948"/>
<gene>
    <name evidence="2" type="ORF">EJC51_45695</name>
</gene>
<keyword evidence="1" id="KW-0812">Transmembrane</keyword>
<name>A0A3Q9C948_9ACTN</name>
<protein>
    <recommendedName>
        <fullName evidence="4">ABC transporter ATP-binding protein</fullName>
    </recommendedName>
</protein>
<evidence type="ECO:0008006" key="4">
    <source>
        <dbReference type="Google" id="ProtNLM"/>
    </source>
</evidence>
<dbReference type="KEGG" id="saqu:EJC51_45695"/>
<evidence type="ECO:0000256" key="1">
    <source>
        <dbReference type="SAM" id="Phobius"/>
    </source>
</evidence>
<feature type="transmembrane region" description="Helical" evidence="1">
    <location>
        <begin position="129"/>
        <end position="149"/>
    </location>
</feature>
<dbReference type="RefSeq" id="WP_126276507.1">
    <property type="nucleotide sequence ID" value="NZ_CP034463.1"/>
</dbReference>
<sequence length="150" mass="16189">MIEGERETLAIALDHAWRWYENRRGRAVLLLQILVLWLAILGTAYGVAVQAGQYGLAGSLGVLAAVSVAATDLETSRLRASAQLGAEAVTELQGRLADALSTETMRLNQREQAGRPPTPTFLGLDSGRWLAFVSIAVAFAGSLYTWLFLS</sequence>